<accession>A0AAN8FWU4</accession>
<comment type="caution">
    <text evidence="2">The sequence shown here is derived from an EMBL/GenBank/DDBJ whole genome shotgun (WGS) entry which is preliminary data.</text>
</comment>
<sequence>MDPKDAVESVANNVEETTEGRQKVCEEDHHDVRKKVFQENVNKRVLLEWVRITGLENKNKWKYDRLLAHLANVITGYTCENKSAFTWPTSAGTYKGIAAIRAKVSYEFWKYFMSEGRKKLAEYNKNHGTKISILKELTLKSMDENNLGLLIRKKLNGMYAREGLKGPEMFVRRGCIHIGKDLVLKPSVAAIRLNLALPEWKGLPVEELLNERDKHELKIGNIKYGDLVLPGLKNFLPSASS</sequence>
<proteinExistence type="predicted"/>
<gene>
    <name evidence="2" type="ORF">GCK32_010004</name>
</gene>
<dbReference type="EMBL" id="WIXE01017153">
    <property type="protein sequence ID" value="KAK5971978.1"/>
    <property type="molecule type" value="Genomic_DNA"/>
</dbReference>
<name>A0AAN8FWU4_TRICO</name>
<reference evidence="2 3" key="1">
    <citation type="submission" date="2019-10" db="EMBL/GenBank/DDBJ databases">
        <title>Assembly and Annotation for the nematode Trichostrongylus colubriformis.</title>
        <authorList>
            <person name="Martin J."/>
        </authorList>
    </citation>
    <scope>NUCLEOTIDE SEQUENCE [LARGE SCALE GENOMIC DNA]</scope>
    <source>
        <strain evidence="2">G859</strain>
        <tissue evidence="2">Whole worm</tissue>
    </source>
</reference>
<dbReference type="AlphaFoldDB" id="A0AAN8FWU4"/>
<evidence type="ECO:0000256" key="1">
    <source>
        <dbReference type="SAM" id="MobiDB-lite"/>
    </source>
</evidence>
<organism evidence="2 3">
    <name type="scientific">Trichostrongylus colubriformis</name>
    <name type="common">Black scour worm</name>
    <dbReference type="NCBI Taxonomy" id="6319"/>
    <lineage>
        <taxon>Eukaryota</taxon>
        <taxon>Metazoa</taxon>
        <taxon>Ecdysozoa</taxon>
        <taxon>Nematoda</taxon>
        <taxon>Chromadorea</taxon>
        <taxon>Rhabditida</taxon>
        <taxon>Rhabditina</taxon>
        <taxon>Rhabditomorpha</taxon>
        <taxon>Strongyloidea</taxon>
        <taxon>Trichostrongylidae</taxon>
        <taxon>Trichostrongylus</taxon>
    </lineage>
</organism>
<feature type="region of interest" description="Disordered" evidence="1">
    <location>
        <begin position="1"/>
        <end position="22"/>
    </location>
</feature>
<dbReference type="Proteomes" id="UP001331761">
    <property type="component" value="Unassembled WGS sequence"/>
</dbReference>
<evidence type="ECO:0000313" key="3">
    <source>
        <dbReference type="Proteomes" id="UP001331761"/>
    </source>
</evidence>
<keyword evidence="3" id="KW-1185">Reference proteome</keyword>
<protein>
    <submittedName>
        <fullName evidence="2">Uncharacterized protein</fullName>
    </submittedName>
</protein>
<evidence type="ECO:0000313" key="2">
    <source>
        <dbReference type="EMBL" id="KAK5971978.1"/>
    </source>
</evidence>